<dbReference type="Ensembl" id="ENSAPLT00020023719.1">
    <property type="protein sequence ID" value="ENSAPLP00020021984.1"/>
    <property type="gene ID" value="ENSAPLG00020015358.1"/>
</dbReference>
<dbReference type="GO" id="GO:0005886">
    <property type="term" value="C:plasma membrane"/>
    <property type="evidence" value="ECO:0007669"/>
    <property type="project" value="UniProtKB-SubCell"/>
</dbReference>
<dbReference type="AlphaFoldDB" id="A0A8B9TKG0"/>
<accession>A0A8B9TKG0</accession>
<dbReference type="Pfam" id="PF00909">
    <property type="entry name" value="Ammonium_transp"/>
    <property type="match status" value="1"/>
</dbReference>
<dbReference type="GO" id="GO:0097272">
    <property type="term" value="P:ammonium homeostasis"/>
    <property type="evidence" value="ECO:0007669"/>
    <property type="project" value="TreeGrafter"/>
</dbReference>
<feature type="transmembrane region" description="Helical" evidence="11">
    <location>
        <begin position="460"/>
        <end position="478"/>
    </location>
</feature>
<dbReference type="GO" id="GO:0008519">
    <property type="term" value="F:ammonium channel activity"/>
    <property type="evidence" value="ECO:0007669"/>
    <property type="project" value="InterPro"/>
</dbReference>
<dbReference type="Proteomes" id="UP000694400">
    <property type="component" value="Chromosome 32"/>
</dbReference>
<feature type="transmembrane region" description="Helical" evidence="11">
    <location>
        <begin position="219"/>
        <end position="238"/>
    </location>
</feature>
<dbReference type="SUPFAM" id="SSF111352">
    <property type="entry name" value="Ammonium transporter"/>
    <property type="match status" value="1"/>
</dbReference>
<feature type="compositionally biased region" description="Basic residues" evidence="10">
    <location>
        <begin position="127"/>
        <end position="136"/>
    </location>
</feature>
<evidence type="ECO:0000256" key="10">
    <source>
        <dbReference type="SAM" id="MobiDB-lite"/>
    </source>
</evidence>
<evidence type="ECO:0000256" key="6">
    <source>
        <dbReference type="ARBA" id="ARBA00022989"/>
    </source>
</evidence>
<evidence type="ECO:0000256" key="2">
    <source>
        <dbReference type="ARBA" id="ARBA00011036"/>
    </source>
</evidence>
<feature type="transmembrane region" description="Helical" evidence="11">
    <location>
        <begin position="164"/>
        <end position="185"/>
    </location>
</feature>
<keyword evidence="8" id="KW-0924">Ammonia transport</keyword>
<evidence type="ECO:0000256" key="3">
    <source>
        <dbReference type="ARBA" id="ARBA00022448"/>
    </source>
</evidence>
<name>A0A8B9TKG0_ANAPL</name>
<feature type="transmembrane region" description="Helical" evidence="11">
    <location>
        <begin position="499"/>
        <end position="522"/>
    </location>
</feature>
<evidence type="ECO:0000256" key="4">
    <source>
        <dbReference type="ARBA" id="ARBA00022475"/>
    </source>
</evidence>
<feature type="region of interest" description="Disordered" evidence="10">
    <location>
        <begin position="579"/>
        <end position="609"/>
    </location>
</feature>
<reference evidence="13" key="3">
    <citation type="submission" date="2025-09" db="UniProtKB">
        <authorList>
            <consortium name="Ensembl"/>
        </authorList>
    </citation>
    <scope>IDENTIFICATION</scope>
</reference>
<feature type="compositionally biased region" description="Polar residues" evidence="10">
    <location>
        <begin position="58"/>
        <end position="71"/>
    </location>
</feature>
<evidence type="ECO:0000313" key="14">
    <source>
        <dbReference type="Proteomes" id="UP000694400"/>
    </source>
</evidence>
<evidence type="ECO:0000256" key="9">
    <source>
        <dbReference type="ARBA" id="ARBA00023180"/>
    </source>
</evidence>
<feature type="compositionally biased region" description="Basic and acidic residues" evidence="10">
    <location>
        <begin position="579"/>
        <end position="590"/>
    </location>
</feature>
<evidence type="ECO:0000256" key="11">
    <source>
        <dbReference type="SAM" id="Phobius"/>
    </source>
</evidence>
<feature type="region of interest" description="Disordered" evidence="10">
    <location>
        <begin position="53"/>
        <end position="157"/>
    </location>
</feature>
<feature type="domain" description="Ammonium transporter AmtB-like" evidence="12">
    <location>
        <begin position="178"/>
        <end position="570"/>
    </location>
</feature>
<dbReference type="PANTHER" id="PTHR11730:SF42">
    <property type="entry name" value="AMMONIUM TRANSPORTER RH TYPE B"/>
    <property type="match status" value="1"/>
</dbReference>
<proteinExistence type="inferred from homology"/>
<dbReference type="PRINTS" id="PR00342">
    <property type="entry name" value="RHESUSRHD"/>
</dbReference>
<feature type="transmembrane region" description="Helical" evidence="11">
    <location>
        <begin position="372"/>
        <end position="388"/>
    </location>
</feature>
<feature type="transmembrane region" description="Helical" evidence="11">
    <location>
        <begin position="245"/>
        <end position="265"/>
    </location>
</feature>
<feature type="transmembrane region" description="Helical" evidence="11">
    <location>
        <begin position="271"/>
        <end position="297"/>
    </location>
</feature>
<keyword evidence="4" id="KW-1003">Cell membrane</keyword>
<evidence type="ECO:0000256" key="8">
    <source>
        <dbReference type="ARBA" id="ARBA00023177"/>
    </source>
</evidence>
<dbReference type="Gene3D" id="1.10.3430.10">
    <property type="entry name" value="Ammonium transporter AmtB like domains"/>
    <property type="match status" value="1"/>
</dbReference>
<reference evidence="13" key="1">
    <citation type="submission" date="2019-08" db="EMBL/GenBank/DDBJ databases">
        <title>Three high-quality genomes provides insights into domestication of ducks.</title>
        <authorList>
            <person name="Hou Z.C."/>
            <person name="Zhu F."/>
            <person name="Yin Z.T."/>
            <person name="Zhang F."/>
        </authorList>
    </citation>
    <scope>NUCLEOTIDE SEQUENCE [LARGE SCALE GENOMIC DNA]</scope>
</reference>
<feature type="compositionally biased region" description="Low complexity" evidence="10">
    <location>
        <begin position="137"/>
        <end position="147"/>
    </location>
</feature>
<protein>
    <submittedName>
        <fullName evidence="13">Rh family B glycoprotein (gene/pseudogene)</fullName>
    </submittedName>
</protein>
<comment type="subcellular location">
    <subcellularLocation>
        <location evidence="1">Cell membrane</location>
        <topology evidence="1">Multi-pass membrane protein</topology>
    </subcellularLocation>
</comment>
<reference evidence="13" key="2">
    <citation type="submission" date="2025-08" db="UniProtKB">
        <authorList>
            <consortium name="Ensembl"/>
        </authorList>
    </citation>
    <scope>IDENTIFICATION</scope>
</reference>
<keyword evidence="9" id="KW-0325">Glycoprotein</keyword>
<organism evidence="13 14">
    <name type="scientific">Anas platyrhynchos</name>
    <name type="common">Mallard</name>
    <name type="synonym">Anas boschas</name>
    <dbReference type="NCBI Taxonomy" id="8839"/>
    <lineage>
        <taxon>Eukaryota</taxon>
        <taxon>Metazoa</taxon>
        <taxon>Chordata</taxon>
        <taxon>Craniata</taxon>
        <taxon>Vertebrata</taxon>
        <taxon>Euteleostomi</taxon>
        <taxon>Archelosauria</taxon>
        <taxon>Archosauria</taxon>
        <taxon>Dinosauria</taxon>
        <taxon>Saurischia</taxon>
        <taxon>Theropoda</taxon>
        <taxon>Coelurosauria</taxon>
        <taxon>Aves</taxon>
        <taxon>Neognathae</taxon>
        <taxon>Galloanserae</taxon>
        <taxon>Anseriformes</taxon>
        <taxon>Anatidae</taxon>
        <taxon>Anatinae</taxon>
        <taxon>Anas</taxon>
    </lineage>
</organism>
<feature type="transmembrane region" description="Helical" evidence="11">
    <location>
        <begin position="400"/>
        <end position="425"/>
    </location>
</feature>
<evidence type="ECO:0000259" key="12">
    <source>
        <dbReference type="Pfam" id="PF00909"/>
    </source>
</evidence>
<keyword evidence="3" id="KW-0813">Transport</keyword>
<evidence type="ECO:0000256" key="5">
    <source>
        <dbReference type="ARBA" id="ARBA00022692"/>
    </source>
</evidence>
<dbReference type="PANTHER" id="PTHR11730">
    <property type="entry name" value="AMMONIUM TRANSPORTER"/>
    <property type="match status" value="1"/>
</dbReference>
<keyword evidence="6 11" id="KW-1133">Transmembrane helix</keyword>
<evidence type="ECO:0000256" key="1">
    <source>
        <dbReference type="ARBA" id="ARBA00004651"/>
    </source>
</evidence>
<dbReference type="InterPro" id="IPR002229">
    <property type="entry name" value="RhesusRHD"/>
</dbReference>
<dbReference type="InterPro" id="IPR029020">
    <property type="entry name" value="Ammonium/urea_transptr"/>
</dbReference>
<keyword evidence="7 11" id="KW-0472">Membrane</keyword>
<feature type="transmembrane region" description="Helical" evidence="11">
    <location>
        <begin position="542"/>
        <end position="567"/>
    </location>
</feature>
<evidence type="ECO:0000313" key="13">
    <source>
        <dbReference type="Ensembl" id="ENSAPLP00020021984.1"/>
    </source>
</evidence>
<evidence type="ECO:0000256" key="7">
    <source>
        <dbReference type="ARBA" id="ARBA00023136"/>
    </source>
</evidence>
<sequence length="609" mass="64229">MTTTPALNRSPCGDPNPAPGPQSPSLAGLGATAAVSQRRGALLRLLSLPLPFRGLRSGRTTNTSRRQQPTESRAEESKANKPLAFQLARQGGDPPREGTPPTRFPLPTAASGPSPRPCLPRSFRGVGRSRRPHRRGLQGAARPIRGLLPPPPGMAEGAAASSRLRLAGLCFFLQLLTIILFAAFVRYGPESDPGLCSPQSNCSRRDPEPGSGYPRFRDAHLQALLGFGFLLAFLGRYGPGSVATSLLVVAFALQWALLAQGLFYFSSKGKIYVGAQSMVSADFCTAAVLISSGAVLGRVNPIQLLLMTLLEVPLFACNEFILLSLLGISDSGGSLTVHAFGAYFGLMVSRALRQPRVDEGGEQQDTGRQPDAFTVLGTLYLWIFWPSFASATTAQDGAELWAVLNIYFSMAASTLAAFVLSPILYEEGTLQAAQLQDAALVGAAVMGMAGEMLLTPFGALVAGFLASHLSLLGSRFLSPILSSRLKIQDTCGVHNVHGLPGVLGTLVGTLLAGLATADAYGGRMESVFPLVAQGSRTASSQAWWQLCALPLTLILASLGGSLTGALLRIRALRSTPKSPEMENKVLREVPEDGLNPEASDEELGGSTLA</sequence>
<comment type="similarity">
    <text evidence="2">Belongs to the ammonium transporter (TC 2.A.49) family. Rh subfamily.</text>
</comment>
<keyword evidence="5 11" id="KW-0812">Transmembrane</keyword>
<dbReference type="InterPro" id="IPR024041">
    <property type="entry name" value="NH4_transpt_AmtB-like_dom"/>
</dbReference>
<feature type="region of interest" description="Disordered" evidence="10">
    <location>
        <begin position="1"/>
        <end position="32"/>
    </location>
</feature>